<dbReference type="SUPFAM" id="SSF46785">
    <property type="entry name" value="Winged helix' DNA-binding domain"/>
    <property type="match status" value="1"/>
</dbReference>
<evidence type="ECO:0000313" key="2">
    <source>
        <dbReference type="EMBL" id="RCK51665.1"/>
    </source>
</evidence>
<gene>
    <name evidence="2" type="ORF">TH25_08205</name>
</gene>
<accession>A0A367XDB6</accession>
<dbReference type="Gene3D" id="1.10.10.10">
    <property type="entry name" value="Winged helix-like DNA-binding domain superfamily/Winged helix DNA-binding domain"/>
    <property type="match status" value="1"/>
</dbReference>
<organism evidence="2 3">
    <name type="scientific">Thalassospira profundimaris</name>
    <dbReference type="NCBI Taxonomy" id="502049"/>
    <lineage>
        <taxon>Bacteria</taxon>
        <taxon>Pseudomonadati</taxon>
        <taxon>Pseudomonadota</taxon>
        <taxon>Alphaproteobacteria</taxon>
        <taxon>Rhodospirillales</taxon>
        <taxon>Thalassospiraceae</taxon>
        <taxon>Thalassospira</taxon>
    </lineage>
</organism>
<dbReference type="Proteomes" id="UP000252517">
    <property type="component" value="Unassembled WGS sequence"/>
</dbReference>
<dbReference type="Pfam" id="PF01047">
    <property type="entry name" value="MarR"/>
    <property type="match status" value="1"/>
</dbReference>
<dbReference type="InterPro" id="IPR036390">
    <property type="entry name" value="WH_DNA-bd_sf"/>
</dbReference>
<sequence length="136" mass="15025">MNDECLVLKSRKAARAITRRYNVLLKPYGLQSTQASLLFCIGGGGFHSISSLARQMDLERSAMTRNLAVLQRQGLIAPDKTGQGRMQVFALTPQGEEKVRQILPVWQQAQTEIRGELGANDWQAVQQALSRMAAIG</sequence>
<dbReference type="PROSITE" id="PS50995">
    <property type="entry name" value="HTH_MARR_2"/>
    <property type="match status" value="1"/>
</dbReference>
<dbReference type="EMBL" id="JPWH01000005">
    <property type="protein sequence ID" value="RCK51665.1"/>
    <property type="molecule type" value="Genomic_DNA"/>
</dbReference>
<dbReference type="PANTHER" id="PTHR33164:SF105">
    <property type="entry name" value="TRANSCRIPTIONAL REPRESSOR PROTEIN-RELATED"/>
    <property type="match status" value="1"/>
</dbReference>
<name>A0A367XDB6_9PROT</name>
<protein>
    <recommendedName>
        <fullName evidence="1">HTH marR-type domain-containing protein</fullName>
    </recommendedName>
</protein>
<dbReference type="SMART" id="SM00347">
    <property type="entry name" value="HTH_MARR"/>
    <property type="match status" value="1"/>
</dbReference>
<dbReference type="GO" id="GO:0006950">
    <property type="term" value="P:response to stress"/>
    <property type="evidence" value="ECO:0007669"/>
    <property type="project" value="TreeGrafter"/>
</dbReference>
<dbReference type="GO" id="GO:0003700">
    <property type="term" value="F:DNA-binding transcription factor activity"/>
    <property type="evidence" value="ECO:0007669"/>
    <property type="project" value="InterPro"/>
</dbReference>
<dbReference type="InterPro" id="IPR000835">
    <property type="entry name" value="HTH_MarR-typ"/>
</dbReference>
<dbReference type="InterPro" id="IPR039422">
    <property type="entry name" value="MarR/SlyA-like"/>
</dbReference>
<evidence type="ECO:0000313" key="3">
    <source>
        <dbReference type="Proteomes" id="UP000252517"/>
    </source>
</evidence>
<evidence type="ECO:0000259" key="1">
    <source>
        <dbReference type="PROSITE" id="PS50995"/>
    </source>
</evidence>
<comment type="caution">
    <text evidence="2">The sequence shown here is derived from an EMBL/GenBank/DDBJ whole genome shotgun (WGS) entry which is preliminary data.</text>
</comment>
<dbReference type="PANTHER" id="PTHR33164">
    <property type="entry name" value="TRANSCRIPTIONAL REGULATOR, MARR FAMILY"/>
    <property type="match status" value="1"/>
</dbReference>
<proteinExistence type="predicted"/>
<reference evidence="2 3" key="1">
    <citation type="submission" date="2014-07" db="EMBL/GenBank/DDBJ databases">
        <title>Draft genome sequence of Thalassospira profundimaris S25-3-2.</title>
        <authorList>
            <person name="Lai Q."/>
            <person name="Shao Z."/>
        </authorList>
    </citation>
    <scope>NUCLEOTIDE SEQUENCE [LARGE SCALE GENOMIC DNA]</scope>
    <source>
        <strain evidence="2 3">S25-3-2</strain>
    </source>
</reference>
<feature type="domain" description="HTH marR-type" evidence="1">
    <location>
        <begin position="3"/>
        <end position="134"/>
    </location>
</feature>
<dbReference type="InterPro" id="IPR036388">
    <property type="entry name" value="WH-like_DNA-bd_sf"/>
</dbReference>
<dbReference type="AlphaFoldDB" id="A0A367XDB6"/>